<keyword evidence="2" id="KW-0560">Oxidoreductase</keyword>
<dbReference type="InterPro" id="IPR002347">
    <property type="entry name" value="SDR_fam"/>
</dbReference>
<dbReference type="Gene3D" id="3.40.50.720">
    <property type="entry name" value="NAD(P)-binding Rossmann-like Domain"/>
    <property type="match status" value="1"/>
</dbReference>
<accession>A0A2M6WK53</accession>
<dbReference type="SUPFAM" id="SSF51735">
    <property type="entry name" value="NAD(P)-binding Rossmann-fold domains"/>
    <property type="match status" value="1"/>
</dbReference>
<name>A0A2M6WK53_9BACT</name>
<dbReference type="AlphaFoldDB" id="A0A2M6WK53"/>
<dbReference type="PRINTS" id="PR00081">
    <property type="entry name" value="GDHRDH"/>
</dbReference>
<dbReference type="GO" id="GO:0048038">
    <property type="term" value="F:quinone binding"/>
    <property type="evidence" value="ECO:0007669"/>
    <property type="project" value="TreeGrafter"/>
</dbReference>
<dbReference type="GO" id="GO:0016616">
    <property type="term" value="F:oxidoreductase activity, acting on the CH-OH group of donors, NAD or NADP as acceptor"/>
    <property type="evidence" value="ECO:0007669"/>
    <property type="project" value="TreeGrafter"/>
</dbReference>
<reference evidence="4" key="1">
    <citation type="submission" date="2017-09" db="EMBL/GenBank/DDBJ databases">
        <title>Depth-based differentiation of microbial function through sediment-hosted aquifers and enrichment of novel symbionts in the deep terrestrial subsurface.</title>
        <authorList>
            <person name="Probst A.J."/>
            <person name="Ladd B."/>
            <person name="Jarett J.K."/>
            <person name="Geller-Mcgrath D.E."/>
            <person name="Sieber C.M.K."/>
            <person name="Emerson J.B."/>
            <person name="Anantharaman K."/>
            <person name="Thomas B.C."/>
            <person name="Malmstrom R."/>
            <person name="Stieglmeier M."/>
            <person name="Klingl A."/>
            <person name="Woyke T."/>
            <person name="Ryan C.M."/>
            <person name="Banfield J.F."/>
        </authorList>
    </citation>
    <scope>NUCLEOTIDE SEQUENCE [LARGE SCALE GENOMIC DNA]</scope>
</reference>
<dbReference type="PANTHER" id="PTHR42760:SF133">
    <property type="entry name" value="3-OXOACYL-[ACYL-CARRIER-PROTEIN] REDUCTASE"/>
    <property type="match status" value="1"/>
</dbReference>
<dbReference type="GO" id="GO:0006633">
    <property type="term" value="P:fatty acid biosynthetic process"/>
    <property type="evidence" value="ECO:0007669"/>
    <property type="project" value="TreeGrafter"/>
</dbReference>
<gene>
    <name evidence="3" type="ORF">COU06_01535</name>
</gene>
<dbReference type="PANTHER" id="PTHR42760">
    <property type="entry name" value="SHORT-CHAIN DEHYDROGENASES/REDUCTASES FAMILY MEMBER"/>
    <property type="match status" value="1"/>
</dbReference>
<protein>
    <recommendedName>
        <fullName evidence="5">Short-chain dehydrogenase</fullName>
    </recommendedName>
</protein>
<dbReference type="CDD" id="cd05233">
    <property type="entry name" value="SDR_c"/>
    <property type="match status" value="1"/>
</dbReference>
<evidence type="ECO:0000313" key="4">
    <source>
        <dbReference type="Proteomes" id="UP000229112"/>
    </source>
</evidence>
<evidence type="ECO:0000256" key="1">
    <source>
        <dbReference type="ARBA" id="ARBA00006484"/>
    </source>
</evidence>
<dbReference type="Proteomes" id="UP000229112">
    <property type="component" value="Unassembled WGS sequence"/>
</dbReference>
<evidence type="ECO:0000313" key="3">
    <source>
        <dbReference type="EMBL" id="PIT93149.1"/>
    </source>
</evidence>
<evidence type="ECO:0008006" key="5">
    <source>
        <dbReference type="Google" id="ProtNLM"/>
    </source>
</evidence>
<organism evidence="3 4">
    <name type="scientific">Candidatus Harrisonbacteria bacterium CG10_big_fil_rev_8_21_14_0_10_38_8</name>
    <dbReference type="NCBI Taxonomy" id="1974582"/>
    <lineage>
        <taxon>Bacteria</taxon>
        <taxon>Candidatus Harrisoniibacteriota</taxon>
    </lineage>
</organism>
<dbReference type="EMBL" id="PFAY01000011">
    <property type="protein sequence ID" value="PIT93149.1"/>
    <property type="molecule type" value="Genomic_DNA"/>
</dbReference>
<comment type="caution">
    <text evidence="3">The sequence shown here is derived from an EMBL/GenBank/DDBJ whole genome shotgun (WGS) entry which is preliminary data.</text>
</comment>
<proteinExistence type="inferred from homology"/>
<dbReference type="InterPro" id="IPR036291">
    <property type="entry name" value="NAD(P)-bd_dom_sf"/>
</dbReference>
<comment type="similarity">
    <text evidence="1">Belongs to the short-chain dehydrogenases/reductases (SDR) family.</text>
</comment>
<sequence>MECFKNKICLVVGASTGIGKELTTELLRRGAIVIATSRNIEVLQKNFTSTNKEFSNQLLLKQADVSDSENINDLFKFIFDKSMELDYCFNCAGLCFFKNYTLVSDDEIKKIINVNLIGAINISRAAIEHYLHIQSKKKKYFIQIGSFAGAVPGHKRFSLYAATKEAQAGLLRSLQAEFGDQNIHFILVTPAGTDTEIYQNTLGDSNVLKEKLLSSILDSANNVAIGILENINNDLEDYGIRLFPTKLARETYQKFYDQK</sequence>
<dbReference type="Pfam" id="PF00106">
    <property type="entry name" value="adh_short"/>
    <property type="match status" value="1"/>
</dbReference>
<evidence type="ECO:0000256" key="2">
    <source>
        <dbReference type="ARBA" id="ARBA00023002"/>
    </source>
</evidence>